<evidence type="ECO:0000313" key="2">
    <source>
        <dbReference type="EMBL" id="KAF9965038.1"/>
    </source>
</evidence>
<dbReference type="EMBL" id="JAAAHY010000294">
    <property type="protein sequence ID" value="KAF9965038.1"/>
    <property type="molecule type" value="Genomic_DNA"/>
</dbReference>
<name>A0A9P6M4G0_MORAP</name>
<feature type="compositionally biased region" description="Polar residues" evidence="1">
    <location>
        <begin position="453"/>
        <end position="462"/>
    </location>
</feature>
<proteinExistence type="predicted"/>
<dbReference type="Proteomes" id="UP000738359">
    <property type="component" value="Unassembled WGS sequence"/>
</dbReference>
<sequence length="594" mass="66078">MRDIRIVQAFELLLAHDPSLLGTSVCGGQGDQAARGNGVAGESVLTAALFIARELGLERSVQVLYRQLNRPKEILREGQLSQLMVAASLWMSLRLWEGHYVLLKTKLHVLNDLGDLAQQANCMTCIDEHGKTVVTTSLNVDRFVDGSLAGRTILVYRMKSMAGFHGTLAKVERILDSAKGEDQSMRPEANIHHIKARITSSQTKDKIVEVVTKALEERQRIEQGKQVDMAPFALYPTANLMEDWSQLESSTIFSMLCTFSICSLYTGQFDSGFSARDFVDSLQRDPELRERISILGKNRLELSEKLVSSFVFFNRRMTIRGVSATRQQRPEGVIEATGAPLFLTCSLVVDACKLFLEGAAFVLIAYFVIQESSDSRLLLMSQAAQRLEEFDENRYTHDYGHGHQEDPDHPRPLGICGTAAKYIREMVETMQRWRLASSIYRRPGLIKPPQEAPSVSSPTVHSQGPAAYNSHNNTPSTAYAFGQPNVPLVTPAMAHSYPSGGHGLQFPSMPALLTYPQPLPTEIVPGGPSQAPFTFPAQFWPPETEFTRGHGSLDYLLASSYPEQTHAAPDTTGWQDMPVLPMFDSFFFETLFQQ</sequence>
<reference evidence="2" key="1">
    <citation type="journal article" date="2020" name="Fungal Divers.">
        <title>Resolving the Mortierellaceae phylogeny through synthesis of multi-gene phylogenetics and phylogenomics.</title>
        <authorList>
            <person name="Vandepol N."/>
            <person name="Liber J."/>
            <person name="Desiro A."/>
            <person name="Na H."/>
            <person name="Kennedy M."/>
            <person name="Barry K."/>
            <person name="Grigoriev I.V."/>
            <person name="Miller A.N."/>
            <person name="O'Donnell K."/>
            <person name="Stajich J.E."/>
            <person name="Bonito G."/>
        </authorList>
    </citation>
    <scope>NUCLEOTIDE SEQUENCE</scope>
    <source>
        <strain evidence="2">CK1249</strain>
    </source>
</reference>
<organism evidence="2 3">
    <name type="scientific">Mortierella alpina</name>
    <name type="common">Oleaginous fungus</name>
    <name type="synonym">Mortierella renispora</name>
    <dbReference type="NCBI Taxonomy" id="64518"/>
    <lineage>
        <taxon>Eukaryota</taxon>
        <taxon>Fungi</taxon>
        <taxon>Fungi incertae sedis</taxon>
        <taxon>Mucoromycota</taxon>
        <taxon>Mortierellomycotina</taxon>
        <taxon>Mortierellomycetes</taxon>
        <taxon>Mortierellales</taxon>
        <taxon>Mortierellaceae</taxon>
        <taxon>Mortierella</taxon>
    </lineage>
</organism>
<dbReference type="AlphaFoldDB" id="A0A9P6M4G0"/>
<dbReference type="OrthoDB" id="2595934at2759"/>
<feature type="region of interest" description="Disordered" evidence="1">
    <location>
        <begin position="447"/>
        <end position="474"/>
    </location>
</feature>
<gene>
    <name evidence="2" type="ORF">BGZ70_005509</name>
</gene>
<comment type="caution">
    <text evidence="2">The sequence shown here is derived from an EMBL/GenBank/DDBJ whole genome shotgun (WGS) entry which is preliminary data.</text>
</comment>
<accession>A0A9P6M4G0</accession>
<evidence type="ECO:0000313" key="3">
    <source>
        <dbReference type="Proteomes" id="UP000738359"/>
    </source>
</evidence>
<evidence type="ECO:0000256" key="1">
    <source>
        <dbReference type="SAM" id="MobiDB-lite"/>
    </source>
</evidence>
<protein>
    <submittedName>
        <fullName evidence="2">Uncharacterized protein</fullName>
    </submittedName>
</protein>
<keyword evidence="3" id="KW-1185">Reference proteome</keyword>